<name>A0A7J8CZF1_MOLMO</name>
<gene>
    <name evidence="2" type="ORF">HJG59_009440</name>
</gene>
<evidence type="ECO:0000256" key="1">
    <source>
        <dbReference type="SAM" id="MobiDB-lite"/>
    </source>
</evidence>
<organism evidence="2 3">
    <name type="scientific">Molossus molossus</name>
    <name type="common">Pallas' mastiff bat</name>
    <name type="synonym">Vespertilio molossus</name>
    <dbReference type="NCBI Taxonomy" id="27622"/>
    <lineage>
        <taxon>Eukaryota</taxon>
        <taxon>Metazoa</taxon>
        <taxon>Chordata</taxon>
        <taxon>Craniata</taxon>
        <taxon>Vertebrata</taxon>
        <taxon>Euteleostomi</taxon>
        <taxon>Mammalia</taxon>
        <taxon>Eutheria</taxon>
        <taxon>Laurasiatheria</taxon>
        <taxon>Chiroptera</taxon>
        <taxon>Yangochiroptera</taxon>
        <taxon>Molossidae</taxon>
        <taxon>Molossus</taxon>
    </lineage>
</organism>
<evidence type="ECO:0000313" key="2">
    <source>
        <dbReference type="EMBL" id="KAF6416126.1"/>
    </source>
</evidence>
<accession>A0A7J8CZF1</accession>
<sequence>MHCGSEQGENHTGAGGIAERSAPSQSDAGQERGARRWGRDDQFFCPRGKVNLETKDTKSKIKISSPNQDSVMLEFTVEEQECVIYFRCEASIVSVRHETSETTRSHMVTVRESFSGLRFCIHPEEPILEGTPMHINCTIQVAHRPWHFGKS</sequence>
<dbReference type="Proteomes" id="UP000550707">
    <property type="component" value="Unassembled WGS sequence"/>
</dbReference>
<dbReference type="InParanoid" id="A0A7J8CZF1"/>
<reference evidence="2 3" key="1">
    <citation type="journal article" date="2020" name="Nature">
        <title>Six reference-quality genomes reveal evolution of bat adaptations.</title>
        <authorList>
            <person name="Jebb D."/>
            <person name="Huang Z."/>
            <person name="Pippel M."/>
            <person name="Hughes G.M."/>
            <person name="Lavrichenko K."/>
            <person name="Devanna P."/>
            <person name="Winkler S."/>
            <person name="Jermiin L.S."/>
            <person name="Skirmuntt E.C."/>
            <person name="Katzourakis A."/>
            <person name="Burkitt-Gray L."/>
            <person name="Ray D.A."/>
            <person name="Sullivan K.A.M."/>
            <person name="Roscito J.G."/>
            <person name="Kirilenko B.M."/>
            <person name="Davalos L.M."/>
            <person name="Corthals A.P."/>
            <person name="Power M.L."/>
            <person name="Jones G."/>
            <person name="Ransome R.D."/>
            <person name="Dechmann D.K.N."/>
            <person name="Locatelli A.G."/>
            <person name="Puechmaille S.J."/>
            <person name="Fedrigo O."/>
            <person name="Jarvis E.D."/>
            <person name="Hiller M."/>
            <person name="Vernes S.C."/>
            <person name="Myers E.W."/>
            <person name="Teeling E.C."/>
        </authorList>
    </citation>
    <scope>NUCLEOTIDE SEQUENCE [LARGE SCALE GENOMIC DNA]</scope>
    <source>
        <strain evidence="2">MMolMol1</strain>
        <tissue evidence="2">Muscle</tissue>
    </source>
</reference>
<dbReference type="EMBL" id="JACASF010000019">
    <property type="protein sequence ID" value="KAF6416126.1"/>
    <property type="molecule type" value="Genomic_DNA"/>
</dbReference>
<proteinExistence type="predicted"/>
<keyword evidence="3" id="KW-1185">Reference proteome</keyword>
<dbReference type="AlphaFoldDB" id="A0A7J8CZF1"/>
<feature type="region of interest" description="Disordered" evidence="1">
    <location>
        <begin position="1"/>
        <end position="42"/>
    </location>
</feature>
<evidence type="ECO:0000313" key="3">
    <source>
        <dbReference type="Proteomes" id="UP000550707"/>
    </source>
</evidence>
<feature type="compositionally biased region" description="Basic and acidic residues" evidence="1">
    <location>
        <begin position="29"/>
        <end position="42"/>
    </location>
</feature>
<protein>
    <submittedName>
        <fullName evidence="2">Uncharacterized protein</fullName>
    </submittedName>
</protein>
<comment type="caution">
    <text evidence="2">The sequence shown here is derived from an EMBL/GenBank/DDBJ whole genome shotgun (WGS) entry which is preliminary data.</text>
</comment>